<reference evidence="15 16" key="1">
    <citation type="submission" date="2017-01" db="EMBL/GenBank/DDBJ databases">
        <title>Bacillus phylogenomics.</title>
        <authorList>
            <person name="Dunlap C."/>
        </authorList>
    </citation>
    <scope>NUCLEOTIDE SEQUENCE [LARGE SCALE GENOMIC DNA]</scope>
    <source>
        <strain evidence="15 16">NRRL B-41282</strain>
    </source>
</reference>
<dbReference type="OrthoDB" id="84942at2"/>
<dbReference type="PANTHER" id="PTHR45528:SF8">
    <property type="entry name" value="HISTIDINE KINASE"/>
    <property type="match status" value="1"/>
</dbReference>
<dbReference type="EMBL" id="MTJL01000032">
    <property type="protein sequence ID" value="OMI02306.1"/>
    <property type="molecule type" value="Genomic_DNA"/>
</dbReference>
<dbReference type="InterPro" id="IPR050398">
    <property type="entry name" value="HssS/ArlS-like"/>
</dbReference>
<dbReference type="Pfam" id="PF02518">
    <property type="entry name" value="HATPase_c"/>
    <property type="match status" value="1"/>
</dbReference>
<evidence type="ECO:0000259" key="14">
    <source>
        <dbReference type="PROSITE" id="PS50109"/>
    </source>
</evidence>
<comment type="subcellular location">
    <subcellularLocation>
        <location evidence="2">Membrane</location>
        <topology evidence="2">Multi-pass membrane protein</topology>
    </subcellularLocation>
</comment>
<dbReference type="InterPro" id="IPR003594">
    <property type="entry name" value="HATPase_dom"/>
</dbReference>
<dbReference type="PRINTS" id="PR01780">
    <property type="entry name" value="LANTIREGPROT"/>
</dbReference>
<evidence type="ECO:0000256" key="9">
    <source>
        <dbReference type="ARBA" id="ARBA00022840"/>
    </source>
</evidence>
<dbReference type="SUPFAM" id="SSF55874">
    <property type="entry name" value="ATPase domain of HSP90 chaperone/DNA topoisomerase II/histidine kinase"/>
    <property type="match status" value="1"/>
</dbReference>
<organism evidence="15 16">
    <name type="scientific">Bacillus swezeyi</name>
    <dbReference type="NCBI Taxonomy" id="1925020"/>
    <lineage>
        <taxon>Bacteria</taxon>
        <taxon>Bacillati</taxon>
        <taxon>Bacillota</taxon>
        <taxon>Bacilli</taxon>
        <taxon>Bacillales</taxon>
        <taxon>Bacillaceae</taxon>
        <taxon>Bacillus</taxon>
    </lineage>
</organism>
<dbReference type="Gene3D" id="1.10.287.130">
    <property type="match status" value="1"/>
</dbReference>
<gene>
    <name evidence="15" type="ORF">BW143_16280</name>
</gene>
<evidence type="ECO:0000256" key="8">
    <source>
        <dbReference type="ARBA" id="ARBA00022777"/>
    </source>
</evidence>
<dbReference type="SMART" id="SM00387">
    <property type="entry name" value="HATPase_c"/>
    <property type="match status" value="1"/>
</dbReference>
<keyword evidence="11" id="KW-0902">Two-component regulatory system</keyword>
<dbReference type="SMART" id="SM00388">
    <property type="entry name" value="HisKA"/>
    <property type="match status" value="1"/>
</dbReference>
<evidence type="ECO:0000256" key="10">
    <source>
        <dbReference type="ARBA" id="ARBA00022989"/>
    </source>
</evidence>
<accession>A0A1R1S3B7</accession>
<keyword evidence="10 13" id="KW-1133">Transmembrane helix</keyword>
<comment type="catalytic activity">
    <reaction evidence="1">
        <text>ATP + protein L-histidine = ADP + protein N-phospho-L-histidine.</text>
        <dbReference type="EC" id="2.7.13.3"/>
    </reaction>
</comment>
<evidence type="ECO:0000256" key="3">
    <source>
        <dbReference type="ARBA" id="ARBA00012438"/>
    </source>
</evidence>
<accession>A0A1R1QFV1</accession>
<keyword evidence="16" id="KW-1185">Reference proteome</keyword>
<evidence type="ECO:0000256" key="6">
    <source>
        <dbReference type="ARBA" id="ARBA00022692"/>
    </source>
</evidence>
<evidence type="ECO:0000256" key="1">
    <source>
        <dbReference type="ARBA" id="ARBA00000085"/>
    </source>
</evidence>
<keyword evidence="4" id="KW-0597">Phosphoprotein</keyword>
<name>A0A1R1QFV1_9BACI</name>
<evidence type="ECO:0000256" key="5">
    <source>
        <dbReference type="ARBA" id="ARBA00022679"/>
    </source>
</evidence>
<feature type="domain" description="Histidine kinase" evidence="14">
    <location>
        <begin position="243"/>
        <end position="458"/>
    </location>
</feature>
<dbReference type="CDD" id="cd00082">
    <property type="entry name" value="HisKA"/>
    <property type="match status" value="1"/>
</dbReference>
<dbReference type="Proteomes" id="UP000187367">
    <property type="component" value="Unassembled WGS sequence"/>
</dbReference>
<dbReference type="PANTHER" id="PTHR45528">
    <property type="entry name" value="SENSOR HISTIDINE KINASE CPXA"/>
    <property type="match status" value="1"/>
</dbReference>
<dbReference type="InterPro" id="IPR036890">
    <property type="entry name" value="HATPase_C_sf"/>
</dbReference>
<keyword evidence="7" id="KW-0547">Nucleotide-binding</keyword>
<dbReference type="EC" id="2.7.13.3" evidence="3"/>
<dbReference type="InterPro" id="IPR008358">
    <property type="entry name" value="Sig_transdc_His_kin/Pase_MprB"/>
</dbReference>
<dbReference type="GO" id="GO:0000155">
    <property type="term" value="F:phosphorelay sensor kinase activity"/>
    <property type="evidence" value="ECO:0007669"/>
    <property type="project" value="InterPro"/>
</dbReference>
<dbReference type="Pfam" id="PF00512">
    <property type="entry name" value="HisKA"/>
    <property type="match status" value="1"/>
</dbReference>
<dbReference type="GO" id="GO:0005524">
    <property type="term" value="F:ATP binding"/>
    <property type="evidence" value="ECO:0007669"/>
    <property type="project" value="UniProtKB-KW"/>
</dbReference>
<keyword evidence="9" id="KW-0067">ATP-binding</keyword>
<evidence type="ECO:0000256" key="2">
    <source>
        <dbReference type="ARBA" id="ARBA00004141"/>
    </source>
</evidence>
<evidence type="ECO:0000256" key="7">
    <source>
        <dbReference type="ARBA" id="ARBA00022741"/>
    </source>
</evidence>
<sequence>MGVGKRKKTLRKELIKYMVTLSFSLIAVTALYVAVNTLGMNAGLFYPANYYEHKAEKLKPLIQSAERIEEGMIPDTMRYAVLDKKSKQKTAGNIKESDLPLVRKKIGNKPYVNYKQKGYLIIERKDEYCVLEYSMRAEFRSSFLRKYFPNYELTSLCIMVILLMTVIFIVTTLFANRLKKHFETLNTMAKHIKKQNLHFTPEFSNIKEFDHVIDSLIDMRDALKASLQAQWHLEKTKKEQIGALAHDIKIPMTIIKGNAELLSLSPHNQEQSDYIKYILDAGDKIDQYIDQLIHLSKTEETLHIELKRTKVKDLVESVLNDTAAYLGSKDIEIVVKEQNLEGQKTAIDIGLLHRALMNILSNAADYTPQGGKIVLEAACTNDTLIFTITDSGKGFSPEGLKKAAQLFYMEDKSRTSNGHYGMGLTFALSVVKLHQGDLAIKNAETGGGQVSITIPLFTE</sequence>
<dbReference type="InterPro" id="IPR005467">
    <property type="entry name" value="His_kinase_dom"/>
</dbReference>
<proteinExistence type="predicted"/>
<evidence type="ECO:0000256" key="11">
    <source>
        <dbReference type="ARBA" id="ARBA00023012"/>
    </source>
</evidence>
<evidence type="ECO:0000256" key="4">
    <source>
        <dbReference type="ARBA" id="ARBA00022553"/>
    </source>
</evidence>
<dbReference type="PROSITE" id="PS50109">
    <property type="entry name" value="HIS_KIN"/>
    <property type="match status" value="1"/>
</dbReference>
<dbReference type="InterPro" id="IPR003661">
    <property type="entry name" value="HisK_dim/P_dom"/>
</dbReference>
<dbReference type="InterPro" id="IPR036097">
    <property type="entry name" value="HisK_dim/P_sf"/>
</dbReference>
<keyword evidence="6 13" id="KW-0812">Transmembrane</keyword>
<keyword evidence="12 13" id="KW-0472">Membrane</keyword>
<keyword evidence="8 15" id="KW-0418">Kinase</keyword>
<evidence type="ECO:0000256" key="12">
    <source>
        <dbReference type="ARBA" id="ARBA00023136"/>
    </source>
</evidence>
<dbReference type="SUPFAM" id="SSF47384">
    <property type="entry name" value="Homodimeric domain of signal transducing histidine kinase"/>
    <property type="match status" value="1"/>
</dbReference>
<evidence type="ECO:0000313" key="16">
    <source>
        <dbReference type="Proteomes" id="UP000187367"/>
    </source>
</evidence>
<protein>
    <recommendedName>
        <fullName evidence="3">histidine kinase</fullName>
        <ecNumber evidence="3">2.7.13.3</ecNumber>
    </recommendedName>
</protein>
<dbReference type="RefSeq" id="WP_076758032.1">
    <property type="nucleotide sequence ID" value="NZ_JARMMK010000010.1"/>
</dbReference>
<keyword evidence="5" id="KW-0808">Transferase</keyword>
<dbReference type="Gene3D" id="3.30.565.10">
    <property type="entry name" value="Histidine kinase-like ATPase, C-terminal domain"/>
    <property type="match status" value="1"/>
</dbReference>
<dbReference type="GO" id="GO:0005886">
    <property type="term" value="C:plasma membrane"/>
    <property type="evidence" value="ECO:0007669"/>
    <property type="project" value="TreeGrafter"/>
</dbReference>
<feature type="transmembrane region" description="Helical" evidence="13">
    <location>
        <begin position="153"/>
        <end position="175"/>
    </location>
</feature>
<evidence type="ECO:0000256" key="13">
    <source>
        <dbReference type="SAM" id="Phobius"/>
    </source>
</evidence>
<comment type="caution">
    <text evidence="15">The sequence shown here is derived from an EMBL/GenBank/DDBJ whole genome shotgun (WGS) entry which is preliminary data.</text>
</comment>
<feature type="transmembrane region" description="Helical" evidence="13">
    <location>
        <begin position="14"/>
        <end position="35"/>
    </location>
</feature>
<evidence type="ECO:0000313" key="15">
    <source>
        <dbReference type="EMBL" id="OMI02306.1"/>
    </source>
</evidence>
<dbReference type="AlphaFoldDB" id="A0A1R1QFV1"/>